<proteinExistence type="predicted"/>
<comment type="caution">
    <text evidence="1">The sequence shown here is derived from an EMBL/GenBank/DDBJ whole genome shotgun (WGS) entry which is preliminary data.</text>
</comment>
<protein>
    <submittedName>
        <fullName evidence="1">Uncharacterized protein</fullName>
    </submittedName>
</protein>
<gene>
    <name evidence="1" type="ORF">SDC9_136633</name>
</gene>
<sequence>MGAAEGDAAQHKVFGDVGGEDEAVGEAAVGLFLIDLHPREQRREDGEYPVETVESAEEAALVVLQVAVVGERDALSHRQQVDKRAGELP</sequence>
<dbReference type="AlphaFoldDB" id="A0A645DJ94"/>
<reference evidence="1" key="1">
    <citation type="submission" date="2019-08" db="EMBL/GenBank/DDBJ databases">
        <authorList>
            <person name="Kucharzyk K."/>
            <person name="Murdoch R.W."/>
            <person name="Higgins S."/>
            <person name="Loffler F."/>
        </authorList>
    </citation>
    <scope>NUCLEOTIDE SEQUENCE</scope>
</reference>
<dbReference type="EMBL" id="VSSQ01036934">
    <property type="protein sequence ID" value="MPM89524.1"/>
    <property type="molecule type" value="Genomic_DNA"/>
</dbReference>
<organism evidence="1">
    <name type="scientific">bioreactor metagenome</name>
    <dbReference type="NCBI Taxonomy" id="1076179"/>
    <lineage>
        <taxon>unclassified sequences</taxon>
        <taxon>metagenomes</taxon>
        <taxon>ecological metagenomes</taxon>
    </lineage>
</organism>
<accession>A0A645DJ94</accession>
<evidence type="ECO:0000313" key="1">
    <source>
        <dbReference type="EMBL" id="MPM89524.1"/>
    </source>
</evidence>
<name>A0A645DJ94_9ZZZZ</name>